<keyword evidence="16" id="KW-0282">Flagellum</keyword>
<dbReference type="NCBIfam" id="TIGR03499">
    <property type="entry name" value="FlhF"/>
    <property type="match status" value="1"/>
</dbReference>
<dbReference type="SMART" id="SM00962">
    <property type="entry name" value="SRP54"/>
    <property type="match status" value="1"/>
</dbReference>
<dbReference type="SMART" id="SM00382">
    <property type="entry name" value="AAA"/>
    <property type="match status" value="1"/>
</dbReference>
<comment type="similarity">
    <text evidence="2">Belongs to the GTP-binding SRP family.</text>
</comment>
<keyword evidence="9" id="KW-0342">GTP-binding</keyword>
<keyword evidence="16" id="KW-0966">Cell projection</keyword>
<reference evidence="16 17" key="1">
    <citation type="submission" date="2023-04" db="EMBL/GenBank/DDBJ databases">
        <title>Genome sequence of Halobacillus naozhouensis KACC 21980.</title>
        <authorList>
            <person name="Kim S."/>
            <person name="Heo J."/>
            <person name="Kwon S.-W."/>
        </authorList>
    </citation>
    <scope>NUCLEOTIDE SEQUENCE [LARGE SCALE GENOMIC DNA]</scope>
    <source>
        <strain evidence="16 17">KCTC 13234</strain>
    </source>
</reference>
<evidence type="ECO:0000256" key="9">
    <source>
        <dbReference type="ARBA" id="ARBA00023134"/>
    </source>
</evidence>
<evidence type="ECO:0000259" key="14">
    <source>
        <dbReference type="SMART" id="SM00382"/>
    </source>
</evidence>
<keyword evidence="7" id="KW-1005">Bacterial flagellum biogenesis</keyword>
<keyword evidence="8" id="KW-0653">Protein transport</keyword>
<evidence type="ECO:0000259" key="15">
    <source>
        <dbReference type="SMART" id="SM00962"/>
    </source>
</evidence>
<sequence length="365" mass="40920">MKVKKFQAGTMPEVMEKVKQGLGTDAVILNSKPIQTGGVLGFFKKTEVEVIAAIDPVSRPVAKKVPKGEVMASSLKEESNDEVLKELKSLKVMLQEQTNQSVYSETIDKIYQLLIEQEIEPGLARTVTDQLLDVSEEEEKLDGQWEALTNEILKQKISHLSFGPPSFKKKFIHLVGPTGVGKTTTVAKMAADAVLDRKLSVAFITTDTYRIAAIDQLKTYAKILDVPLEVAYNLDDYMQAREKLNDYDLVFIDTAGRNFRDEQYVRELNQLIHFSEDSETYLVLSLTSKYRDMTEIYEQFTEIPIEKLIFTKKDEASRVGSAVSMALNHDIGIAYVTHGQNVPDDIKPASREALIHSVMEGTIHG</sequence>
<accession>A0ABY8J2M7</accession>
<keyword evidence="11" id="KW-1006">Bacterial flagellum protein export</keyword>
<evidence type="ECO:0000256" key="10">
    <source>
        <dbReference type="ARBA" id="ARBA00023136"/>
    </source>
</evidence>
<keyword evidence="4" id="KW-0813">Transport</keyword>
<comment type="subcellular location">
    <subcellularLocation>
        <location evidence="1">Cell membrane</location>
        <topology evidence="1">Peripheral membrane protein</topology>
        <orientation evidence="1">Cytoplasmic side</orientation>
    </subcellularLocation>
</comment>
<evidence type="ECO:0000256" key="12">
    <source>
        <dbReference type="ARBA" id="ARBA00025337"/>
    </source>
</evidence>
<keyword evidence="17" id="KW-1185">Reference proteome</keyword>
<dbReference type="Gene3D" id="1.20.120.1380">
    <property type="entry name" value="Flagellar FlhF biosynthesis protein, N domain"/>
    <property type="match status" value="1"/>
</dbReference>
<evidence type="ECO:0000256" key="11">
    <source>
        <dbReference type="ARBA" id="ARBA00023225"/>
    </source>
</evidence>
<evidence type="ECO:0000256" key="3">
    <source>
        <dbReference type="ARBA" id="ARBA00014919"/>
    </source>
</evidence>
<dbReference type="RefSeq" id="WP_283078699.1">
    <property type="nucleotide sequence ID" value="NZ_CP121671.1"/>
</dbReference>
<dbReference type="InterPro" id="IPR000897">
    <property type="entry name" value="SRP54_GTPase_dom"/>
</dbReference>
<feature type="domain" description="AAA+ ATPase" evidence="14">
    <location>
        <begin position="168"/>
        <end position="360"/>
    </location>
</feature>
<evidence type="ECO:0000256" key="7">
    <source>
        <dbReference type="ARBA" id="ARBA00022795"/>
    </source>
</evidence>
<keyword evidence="16" id="KW-0969">Cilium</keyword>
<dbReference type="PANTHER" id="PTHR43134:SF3">
    <property type="entry name" value="FLAGELLAR BIOSYNTHESIS PROTEIN FLHF"/>
    <property type="match status" value="1"/>
</dbReference>
<dbReference type="Proteomes" id="UP001221597">
    <property type="component" value="Chromosome"/>
</dbReference>
<dbReference type="InterPro" id="IPR047040">
    <property type="entry name" value="FlhF__GTPase_dom"/>
</dbReference>
<keyword evidence="6" id="KW-0547">Nucleotide-binding</keyword>
<evidence type="ECO:0000313" key="16">
    <source>
        <dbReference type="EMBL" id="WFT76754.1"/>
    </source>
</evidence>
<name>A0ABY8J2M7_9BACI</name>
<dbReference type="InterPro" id="IPR003593">
    <property type="entry name" value="AAA+_ATPase"/>
</dbReference>
<comment type="function">
    <text evidence="12">Necessary for flagellar biosynthesis. May be involved in translocation of the flagellum.</text>
</comment>
<keyword evidence="5" id="KW-1003">Cell membrane</keyword>
<dbReference type="Gene3D" id="3.40.50.300">
    <property type="entry name" value="P-loop containing nucleotide triphosphate hydrolases"/>
    <property type="match status" value="1"/>
</dbReference>
<dbReference type="SUPFAM" id="SSF52540">
    <property type="entry name" value="P-loop containing nucleoside triphosphate hydrolases"/>
    <property type="match status" value="1"/>
</dbReference>
<evidence type="ECO:0000256" key="13">
    <source>
        <dbReference type="NCBIfam" id="TIGR03499"/>
    </source>
</evidence>
<dbReference type="InterPro" id="IPR020006">
    <property type="entry name" value="FlhF"/>
</dbReference>
<dbReference type="CDD" id="cd17873">
    <property type="entry name" value="FlhF"/>
    <property type="match status" value="1"/>
</dbReference>
<organism evidence="16 17">
    <name type="scientific">Halobacillus naozhouensis</name>
    <dbReference type="NCBI Taxonomy" id="554880"/>
    <lineage>
        <taxon>Bacteria</taxon>
        <taxon>Bacillati</taxon>
        <taxon>Bacillota</taxon>
        <taxon>Bacilli</taxon>
        <taxon>Bacillales</taxon>
        <taxon>Bacillaceae</taxon>
        <taxon>Halobacillus</taxon>
    </lineage>
</organism>
<evidence type="ECO:0000256" key="6">
    <source>
        <dbReference type="ARBA" id="ARBA00022741"/>
    </source>
</evidence>
<dbReference type="EMBL" id="CP121671">
    <property type="protein sequence ID" value="WFT76754.1"/>
    <property type="molecule type" value="Genomic_DNA"/>
</dbReference>
<gene>
    <name evidence="16" type="primary">flhF</name>
    <name evidence="16" type="ORF">P9989_10495</name>
</gene>
<dbReference type="PANTHER" id="PTHR43134">
    <property type="entry name" value="SIGNAL RECOGNITION PARTICLE RECEPTOR SUBUNIT ALPHA"/>
    <property type="match status" value="1"/>
</dbReference>
<evidence type="ECO:0000256" key="2">
    <source>
        <dbReference type="ARBA" id="ARBA00008531"/>
    </source>
</evidence>
<evidence type="ECO:0000256" key="1">
    <source>
        <dbReference type="ARBA" id="ARBA00004413"/>
    </source>
</evidence>
<dbReference type="InterPro" id="IPR027417">
    <property type="entry name" value="P-loop_NTPase"/>
</dbReference>
<evidence type="ECO:0000256" key="8">
    <source>
        <dbReference type="ARBA" id="ARBA00022927"/>
    </source>
</evidence>
<protein>
    <recommendedName>
        <fullName evidence="3 13">Flagellar biosynthesis protein FlhF</fullName>
    </recommendedName>
</protein>
<proteinExistence type="inferred from homology"/>
<evidence type="ECO:0000256" key="4">
    <source>
        <dbReference type="ARBA" id="ARBA00022448"/>
    </source>
</evidence>
<dbReference type="Pfam" id="PF00448">
    <property type="entry name" value="SRP54"/>
    <property type="match status" value="1"/>
</dbReference>
<evidence type="ECO:0000256" key="5">
    <source>
        <dbReference type="ARBA" id="ARBA00022475"/>
    </source>
</evidence>
<evidence type="ECO:0000313" key="17">
    <source>
        <dbReference type="Proteomes" id="UP001221597"/>
    </source>
</evidence>
<feature type="domain" description="SRP54-type proteins GTP-binding" evidence="15">
    <location>
        <begin position="169"/>
        <end position="360"/>
    </location>
</feature>
<keyword evidence="10" id="KW-0472">Membrane</keyword>